<dbReference type="RefSeq" id="XP_041550558.1">
    <property type="nucleotide sequence ID" value="XM_041695568.1"/>
</dbReference>
<dbReference type="Pfam" id="PF00069">
    <property type="entry name" value="Pkinase"/>
    <property type="match status" value="2"/>
</dbReference>
<keyword evidence="6" id="KW-0067">ATP-binding</keyword>
<dbReference type="Proteomes" id="UP000654913">
    <property type="component" value="Chromosome 1"/>
</dbReference>
<sequence length="370" mass="41402">MRRFERIHDVVEPVEEYRPGGYHPVHLHDVFSHRYKIIAKLAYGQFSTVWLANDIELVHGKVALKILKADASKDNTELSMLLSLSGSNNEHPGRKHAIELLDHFYHAGPNGNHLCLVLPAMISDGQAMVTTGTPHQAGYIQWLSRQILLGLDFIHQSGIVHCDLQPANILVSVTSGISDGKFMQPPELAPVKWLNGVKQDDSAPEYLIPSQRRRGQLDNVPFSALVVKIGDLGGAQWMHQCGQIPVTPRALRAPELITCNSWEISIDTWALGCLIFELATNEPLFPLGMFGLTRDEIDKEHEGLISQLLDSTDRRRLFTTHLADRLMGHFGADNLNRLADFLLLMLQRSPQKRPSAKQLLSSPFLADETK</sequence>
<dbReference type="SMART" id="SM00220">
    <property type="entry name" value="S_TKc"/>
    <property type="match status" value="1"/>
</dbReference>
<dbReference type="GeneID" id="64968369"/>
<evidence type="ECO:0000256" key="4">
    <source>
        <dbReference type="ARBA" id="ARBA00022741"/>
    </source>
</evidence>
<name>A0A7R7XBQ5_9EURO</name>
<dbReference type="GO" id="GO:0005524">
    <property type="term" value="F:ATP binding"/>
    <property type="evidence" value="ECO:0007669"/>
    <property type="project" value="UniProtKB-KW"/>
</dbReference>
<comment type="catalytic activity">
    <reaction evidence="7">
        <text>L-threonyl-[protein] + ATP = O-phospho-L-threonyl-[protein] + ADP + H(+)</text>
        <dbReference type="Rhea" id="RHEA:46608"/>
        <dbReference type="Rhea" id="RHEA-COMP:11060"/>
        <dbReference type="Rhea" id="RHEA-COMP:11605"/>
        <dbReference type="ChEBI" id="CHEBI:15378"/>
        <dbReference type="ChEBI" id="CHEBI:30013"/>
        <dbReference type="ChEBI" id="CHEBI:30616"/>
        <dbReference type="ChEBI" id="CHEBI:61977"/>
        <dbReference type="ChEBI" id="CHEBI:456216"/>
        <dbReference type="EC" id="2.7.11.1"/>
    </reaction>
</comment>
<gene>
    <name evidence="10" type="ORF">APUU_11192A</name>
</gene>
<evidence type="ECO:0000259" key="9">
    <source>
        <dbReference type="PROSITE" id="PS50011"/>
    </source>
</evidence>
<proteinExistence type="predicted"/>
<dbReference type="GO" id="GO:0005634">
    <property type="term" value="C:nucleus"/>
    <property type="evidence" value="ECO:0007669"/>
    <property type="project" value="TreeGrafter"/>
</dbReference>
<evidence type="ECO:0000313" key="10">
    <source>
        <dbReference type="EMBL" id="BCS18364.1"/>
    </source>
</evidence>
<dbReference type="PANTHER" id="PTHR47634:SF9">
    <property type="entry name" value="PROTEIN KINASE DOMAIN-CONTAINING PROTEIN-RELATED"/>
    <property type="match status" value="1"/>
</dbReference>
<dbReference type="KEGG" id="apuu:APUU_11192A"/>
<evidence type="ECO:0000256" key="2">
    <source>
        <dbReference type="ARBA" id="ARBA00022527"/>
    </source>
</evidence>
<reference evidence="10" key="2">
    <citation type="submission" date="2021-02" db="EMBL/GenBank/DDBJ databases">
        <title>Aspergillus puulaauensis MK2 genome sequence.</title>
        <authorList>
            <person name="Futagami T."/>
            <person name="Mori K."/>
            <person name="Kadooka C."/>
            <person name="Tanaka T."/>
        </authorList>
    </citation>
    <scope>NUCLEOTIDE SEQUENCE</scope>
    <source>
        <strain evidence="10">MK2</strain>
    </source>
</reference>
<keyword evidence="3" id="KW-0808">Transferase</keyword>
<dbReference type="Gene3D" id="1.10.510.10">
    <property type="entry name" value="Transferase(Phosphotransferase) domain 1"/>
    <property type="match status" value="1"/>
</dbReference>
<keyword evidence="5" id="KW-0418">Kinase</keyword>
<evidence type="ECO:0000256" key="5">
    <source>
        <dbReference type="ARBA" id="ARBA00022777"/>
    </source>
</evidence>
<dbReference type="GO" id="GO:0050684">
    <property type="term" value="P:regulation of mRNA processing"/>
    <property type="evidence" value="ECO:0007669"/>
    <property type="project" value="TreeGrafter"/>
</dbReference>
<evidence type="ECO:0000256" key="6">
    <source>
        <dbReference type="ARBA" id="ARBA00022840"/>
    </source>
</evidence>
<dbReference type="EMBL" id="AP024443">
    <property type="protein sequence ID" value="BCS18364.1"/>
    <property type="molecule type" value="Genomic_DNA"/>
</dbReference>
<reference evidence="10" key="1">
    <citation type="submission" date="2021-01" db="EMBL/GenBank/DDBJ databases">
        <authorList>
            <consortium name="Aspergillus puulaauensis MK2 genome sequencing consortium"/>
            <person name="Kazuki M."/>
            <person name="Futagami T."/>
        </authorList>
    </citation>
    <scope>NUCLEOTIDE SEQUENCE</scope>
    <source>
        <strain evidence="10">MK2</strain>
    </source>
</reference>
<evidence type="ECO:0000313" key="11">
    <source>
        <dbReference type="Proteomes" id="UP000654913"/>
    </source>
</evidence>
<dbReference type="EC" id="2.7.11.1" evidence="1"/>
<dbReference type="SUPFAM" id="SSF56112">
    <property type="entry name" value="Protein kinase-like (PK-like)"/>
    <property type="match status" value="1"/>
</dbReference>
<evidence type="ECO:0000256" key="8">
    <source>
        <dbReference type="ARBA" id="ARBA00048679"/>
    </source>
</evidence>
<dbReference type="GO" id="GO:0000245">
    <property type="term" value="P:spliceosomal complex assembly"/>
    <property type="evidence" value="ECO:0007669"/>
    <property type="project" value="TreeGrafter"/>
</dbReference>
<keyword evidence="11" id="KW-1185">Reference proteome</keyword>
<dbReference type="GO" id="GO:0005737">
    <property type="term" value="C:cytoplasm"/>
    <property type="evidence" value="ECO:0007669"/>
    <property type="project" value="TreeGrafter"/>
</dbReference>
<dbReference type="Gene3D" id="3.30.200.20">
    <property type="entry name" value="Phosphorylase Kinase, domain 1"/>
    <property type="match status" value="1"/>
</dbReference>
<dbReference type="AlphaFoldDB" id="A0A7R7XBQ5"/>
<evidence type="ECO:0000256" key="3">
    <source>
        <dbReference type="ARBA" id="ARBA00022679"/>
    </source>
</evidence>
<dbReference type="GO" id="GO:0004674">
    <property type="term" value="F:protein serine/threonine kinase activity"/>
    <property type="evidence" value="ECO:0007669"/>
    <property type="project" value="UniProtKB-KW"/>
</dbReference>
<evidence type="ECO:0000256" key="1">
    <source>
        <dbReference type="ARBA" id="ARBA00012513"/>
    </source>
</evidence>
<evidence type="ECO:0000256" key="7">
    <source>
        <dbReference type="ARBA" id="ARBA00047899"/>
    </source>
</evidence>
<comment type="catalytic activity">
    <reaction evidence="8">
        <text>L-seryl-[protein] + ATP = O-phospho-L-seryl-[protein] + ADP + H(+)</text>
        <dbReference type="Rhea" id="RHEA:17989"/>
        <dbReference type="Rhea" id="RHEA-COMP:9863"/>
        <dbReference type="Rhea" id="RHEA-COMP:11604"/>
        <dbReference type="ChEBI" id="CHEBI:15378"/>
        <dbReference type="ChEBI" id="CHEBI:29999"/>
        <dbReference type="ChEBI" id="CHEBI:30616"/>
        <dbReference type="ChEBI" id="CHEBI:83421"/>
        <dbReference type="ChEBI" id="CHEBI:456216"/>
        <dbReference type="EC" id="2.7.11.1"/>
    </reaction>
</comment>
<accession>A0A7R7XBQ5</accession>
<dbReference type="PROSITE" id="PS50011">
    <property type="entry name" value="PROTEIN_KINASE_DOM"/>
    <property type="match status" value="1"/>
</dbReference>
<protein>
    <recommendedName>
        <fullName evidence="1">non-specific serine/threonine protein kinase</fullName>
        <ecNumber evidence="1">2.7.11.1</ecNumber>
    </recommendedName>
</protein>
<feature type="domain" description="Protein kinase" evidence="9">
    <location>
        <begin position="35"/>
        <end position="365"/>
    </location>
</feature>
<dbReference type="OrthoDB" id="5979581at2759"/>
<organism evidence="10 11">
    <name type="scientific">Aspergillus puulaauensis</name>
    <dbReference type="NCBI Taxonomy" id="1220207"/>
    <lineage>
        <taxon>Eukaryota</taxon>
        <taxon>Fungi</taxon>
        <taxon>Dikarya</taxon>
        <taxon>Ascomycota</taxon>
        <taxon>Pezizomycotina</taxon>
        <taxon>Eurotiomycetes</taxon>
        <taxon>Eurotiomycetidae</taxon>
        <taxon>Eurotiales</taxon>
        <taxon>Aspergillaceae</taxon>
        <taxon>Aspergillus</taxon>
    </lineage>
</organism>
<keyword evidence="2" id="KW-0723">Serine/threonine-protein kinase</keyword>
<dbReference type="InterPro" id="IPR000719">
    <property type="entry name" value="Prot_kinase_dom"/>
</dbReference>
<dbReference type="PANTHER" id="PTHR47634">
    <property type="entry name" value="PROTEIN KINASE DOMAIN-CONTAINING PROTEIN-RELATED"/>
    <property type="match status" value="1"/>
</dbReference>
<keyword evidence="4" id="KW-0547">Nucleotide-binding</keyword>
<dbReference type="InterPro" id="IPR051334">
    <property type="entry name" value="SRPK"/>
</dbReference>
<dbReference type="InterPro" id="IPR011009">
    <property type="entry name" value="Kinase-like_dom_sf"/>
</dbReference>